<evidence type="ECO:0000313" key="2">
    <source>
        <dbReference type="Proteomes" id="UP000201785"/>
    </source>
</evidence>
<sequence length="94" mass="11171">MLALSEWKNVLRNLSEEGEEVEVMWLESTNEYVLCHECELFEDGFNTEAEAEARLEDIYKQLEDSEEFKAYNNASYDRYNDMMKEAGHRQSDFI</sequence>
<keyword evidence="2" id="KW-1185">Reference proteome</keyword>
<dbReference type="RefSeq" id="YP_009285333.1">
    <property type="nucleotide sequence ID" value="NC_031056.1"/>
</dbReference>
<dbReference type="GeneID" id="29081800"/>
<reference evidence="1 2" key="1">
    <citation type="journal article" date="2016" name="Genome Announc.">
        <title>Complete Genome Sequence of Bacteriophage Deep-Blue Infecting Emetic Bacillus cereus.</title>
        <authorList>
            <person name="Hock L."/>
            <person name="Gillis A."/>
            <person name="Mahillon J."/>
        </authorList>
    </citation>
    <scope>NUCLEOTIDE SEQUENCE [LARGE SCALE GENOMIC DNA]</scope>
</reference>
<accession>A0A140HLI2</accession>
<gene>
    <name evidence="1" type="ORF">Blue_021</name>
</gene>
<name>A0A140HLI2_9CAUD</name>
<evidence type="ECO:0000313" key="1">
    <source>
        <dbReference type="EMBL" id="AMO25844.1"/>
    </source>
</evidence>
<protein>
    <submittedName>
        <fullName evidence="1">Uncharacterized protein</fullName>
    </submittedName>
</protein>
<dbReference type="KEGG" id="vg:29081800"/>
<dbReference type="OrthoDB" id="20614at10239"/>
<dbReference type="Proteomes" id="UP000201785">
    <property type="component" value="Segment"/>
</dbReference>
<dbReference type="EMBL" id="KU577463">
    <property type="protein sequence ID" value="AMO25844.1"/>
    <property type="molecule type" value="Genomic_DNA"/>
</dbReference>
<proteinExistence type="predicted"/>
<organism evidence="1 2">
    <name type="scientific">Bacillus phage Deep Blue</name>
    <dbReference type="NCBI Taxonomy" id="1792245"/>
    <lineage>
        <taxon>Viruses</taxon>
        <taxon>Duplodnaviria</taxon>
        <taxon>Heunggongvirae</taxon>
        <taxon>Uroviricota</taxon>
        <taxon>Caudoviricetes</taxon>
        <taxon>Herelleviridae</taxon>
        <taxon>Bastillevirinae</taxon>
        <taxon>Caeruleovirus</taxon>
        <taxon>Caeruleovirus deepblue</taxon>
    </lineage>
</organism>